<dbReference type="Proteomes" id="UP000800041">
    <property type="component" value="Unassembled WGS sequence"/>
</dbReference>
<name>A0A6G1HET5_9PEZI</name>
<dbReference type="PANTHER" id="PTHR47534">
    <property type="entry name" value="YALI0E05731P"/>
    <property type="match status" value="1"/>
</dbReference>
<dbReference type="InterPro" id="IPR052228">
    <property type="entry name" value="Sec_Metab_Biosynth_Oxidored"/>
</dbReference>
<dbReference type="AlphaFoldDB" id="A0A6G1HET5"/>
<proteinExistence type="predicted"/>
<gene>
    <name evidence="3" type="ORF">K402DRAFT_409831</name>
</gene>
<dbReference type="GO" id="GO:0016491">
    <property type="term" value="F:oxidoreductase activity"/>
    <property type="evidence" value="ECO:0007669"/>
    <property type="project" value="UniProtKB-KW"/>
</dbReference>
<dbReference type="InterPro" id="IPR036291">
    <property type="entry name" value="NAD(P)-bd_dom_sf"/>
</dbReference>
<dbReference type="Gene3D" id="3.40.50.720">
    <property type="entry name" value="NAD(P)-binding Rossmann-like Domain"/>
    <property type="match status" value="1"/>
</dbReference>
<evidence type="ECO:0000313" key="3">
    <source>
        <dbReference type="EMBL" id="KAF1991741.1"/>
    </source>
</evidence>
<dbReference type="SUPFAM" id="SSF51735">
    <property type="entry name" value="NAD(P)-binding Rossmann-fold domains"/>
    <property type="match status" value="1"/>
</dbReference>
<protein>
    <recommendedName>
        <fullName evidence="5">NAD(P)-binding protein</fullName>
    </recommendedName>
</protein>
<keyword evidence="4" id="KW-1185">Reference proteome</keyword>
<reference evidence="3" key="1">
    <citation type="journal article" date="2020" name="Stud. Mycol.">
        <title>101 Dothideomycetes genomes: a test case for predicting lifestyles and emergence of pathogens.</title>
        <authorList>
            <person name="Haridas S."/>
            <person name="Albert R."/>
            <person name="Binder M."/>
            <person name="Bloem J."/>
            <person name="Labutti K."/>
            <person name="Salamov A."/>
            <person name="Andreopoulos B."/>
            <person name="Baker S."/>
            <person name="Barry K."/>
            <person name="Bills G."/>
            <person name="Bluhm B."/>
            <person name="Cannon C."/>
            <person name="Castanera R."/>
            <person name="Culley D."/>
            <person name="Daum C."/>
            <person name="Ezra D."/>
            <person name="Gonzalez J."/>
            <person name="Henrissat B."/>
            <person name="Kuo A."/>
            <person name="Liang C."/>
            <person name="Lipzen A."/>
            <person name="Lutzoni F."/>
            <person name="Magnuson J."/>
            <person name="Mondo S."/>
            <person name="Nolan M."/>
            <person name="Ohm R."/>
            <person name="Pangilinan J."/>
            <person name="Park H.-J."/>
            <person name="Ramirez L."/>
            <person name="Alfaro M."/>
            <person name="Sun H."/>
            <person name="Tritt A."/>
            <person name="Yoshinaga Y."/>
            <person name="Zwiers L.-H."/>
            <person name="Turgeon B."/>
            <person name="Goodwin S."/>
            <person name="Spatafora J."/>
            <person name="Crous P."/>
            <person name="Grigoriev I."/>
        </authorList>
    </citation>
    <scope>NUCLEOTIDE SEQUENCE</scope>
    <source>
        <strain evidence="3">CBS 113979</strain>
    </source>
</reference>
<feature type="compositionally biased region" description="Basic and acidic residues" evidence="2">
    <location>
        <begin position="263"/>
        <end position="277"/>
    </location>
</feature>
<accession>A0A6G1HET5</accession>
<dbReference type="PANTHER" id="PTHR47534:SF3">
    <property type="entry name" value="ALCOHOL DEHYDROGENASE-LIKE C-TERMINAL DOMAIN-CONTAINING PROTEIN"/>
    <property type="match status" value="1"/>
</dbReference>
<dbReference type="Pfam" id="PF00106">
    <property type="entry name" value="adh_short"/>
    <property type="match status" value="1"/>
</dbReference>
<evidence type="ECO:0000256" key="2">
    <source>
        <dbReference type="SAM" id="MobiDB-lite"/>
    </source>
</evidence>
<evidence type="ECO:0000313" key="4">
    <source>
        <dbReference type="Proteomes" id="UP000800041"/>
    </source>
</evidence>
<dbReference type="EMBL" id="ML977139">
    <property type="protein sequence ID" value="KAF1991741.1"/>
    <property type="molecule type" value="Genomic_DNA"/>
</dbReference>
<evidence type="ECO:0000256" key="1">
    <source>
        <dbReference type="ARBA" id="ARBA00023002"/>
    </source>
</evidence>
<feature type="region of interest" description="Disordered" evidence="2">
    <location>
        <begin position="258"/>
        <end position="278"/>
    </location>
</feature>
<dbReference type="OrthoDB" id="2898509at2759"/>
<organism evidence="3 4">
    <name type="scientific">Aulographum hederae CBS 113979</name>
    <dbReference type="NCBI Taxonomy" id="1176131"/>
    <lineage>
        <taxon>Eukaryota</taxon>
        <taxon>Fungi</taxon>
        <taxon>Dikarya</taxon>
        <taxon>Ascomycota</taxon>
        <taxon>Pezizomycotina</taxon>
        <taxon>Dothideomycetes</taxon>
        <taxon>Pleosporomycetidae</taxon>
        <taxon>Aulographales</taxon>
        <taxon>Aulographaceae</taxon>
    </lineage>
</organism>
<keyword evidence="1" id="KW-0560">Oxidoreductase</keyword>
<evidence type="ECO:0008006" key="5">
    <source>
        <dbReference type="Google" id="ProtNLM"/>
    </source>
</evidence>
<sequence>MVLLSTVRASNARLKDPKYYPPDPVAVITGATSGIGEATAKEFAKCTVRPRIYLLGRSKQTYIFMSVDLSLLKNVERVCEEIKSEESRLDVFIRASLIQPNHMNFTHENRHPVTSEGIHKLLATTVHSRLLSISLLLPLLRSAPSPHVLLIAGGTKEGPIHTTSLSALTLPLAAIRPHLTAMLTLSLEKLAQQAPEVSFVRCFPGAVRTRIFERDGSCRIWGMKWLFAVLGRWVCVPVEECGERQVFYVSGKRYPGGVGNGKGKGEEEGEEVARGSDGRVGSGVYSVGWDGESAPASVEEGLRAQREDGTRDVVWEYVLGEWGRVRNI</sequence>
<dbReference type="InterPro" id="IPR002347">
    <property type="entry name" value="SDR_fam"/>
</dbReference>